<gene>
    <name evidence="20" type="primary">ND2</name>
</gene>
<evidence type="ECO:0000256" key="10">
    <source>
        <dbReference type="ARBA" id="ARBA00022967"/>
    </source>
</evidence>
<feature type="transmembrane region" description="Helical" evidence="18">
    <location>
        <begin position="162"/>
        <end position="179"/>
    </location>
</feature>
<proteinExistence type="inferred from homology"/>
<dbReference type="PANTHER" id="PTHR46552:SF1">
    <property type="entry name" value="NADH-UBIQUINONE OXIDOREDUCTASE CHAIN 2"/>
    <property type="match status" value="1"/>
</dbReference>
<evidence type="ECO:0000256" key="16">
    <source>
        <dbReference type="ARBA" id="ARBA00023136"/>
    </source>
</evidence>
<dbReference type="PRINTS" id="PR01436">
    <property type="entry name" value="NADHDHGNASE2"/>
</dbReference>
<dbReference type="EC" id="7.1.1.2" evidence="4 18"/>
<dbReference type="InterPro" id="IPR003917">
    <property type="entry name" value="NADH_UbQ_OxRdtase_chain2"/>
</dbReference>
<dbReference type="AlphaFoldDB" id="A0A977TPV6"/>
<feature type="transmembrane region" description="Helical" evidence="18">
    <location>
        <begin position="185"/>
        <end position="203"/>
    </location>
</feature>
<keyword evidence="8 18" id="KW-0812">Transmembrane</keyword>
<dbReference type="GO" id="GO:0005743">
    <property type="term" value="C:mitochondrial inner membrane"/>
    <property type="evidence" value="ECO:0007669"/>
    <property type="project" value="UniProtKB-SubCell"/>
</dbReference>
<comment type="function">
    <text evidence="18">Core subunit of the mitochondrial membrane respiratory chain NADH dehydrogenase (Complex I) which catalyzes electron transfer from NADH through the respiratory chain, using ubiquinone as an electron acceptor. Essential for the catalytic activity and assembly of complex I.</text>
</comment>
<dbReference type="InterPro" id="IPR050175">
    <property type="entry name" value="Complex_I_Subunit_2"/>
</dbReference>
<evidence type="ECO:0000256" key="18">
    <source>
        <dbReference type="RuleBase" id="RU003403"/>
    </source>
</evidence>
<keyword evidence="6" id="KW-0813">Transport</keyword>
<evidence type="ECO:0000256" key="7">
    <source>
        <dbReference type="ARBA" id="ARBA00022660"/>
    </source>
</evidence>
<keyword evidence="13 18" id="KW-0520">NAD</keyword>
<protein>
    <recommendedName>
        <fullName evidence="5 18">NADH-ubiquinone oxidoreductase chain 2</fullName>
        <ecNumber evidence="4 18">7.1.1.2</ecNumber>
    </recommendedName>
</protein>
<evidence type="ECO:0000256" key="13">
    <source>
        <dbReference type="ARBA" id="ARBA00023027"/>
    </source>
</evidence>
<name>A0A977TPV6_9ACAR</name>
<geneLocation type="mitochondrion" evidence="20"/>
<evidence type="ECO:0000256" key="4">
    <source>
        <dbReference type="ARBA" id="ARBA00012944"/>
    </source>
</evidence>
<feature type="transmembrane region" description="Helical" evidence="18">
    <location>
        <begin position="257"/>
        <end position="275"/>
    </location>
</feature>
<feature type="transmembrane region" description="Helical" evidence="18">
    <location>
        <begin position="295"/>
        <end position="313"/>
    </location>
</feature>
<keyword evidence="16 18" id="KW-0472">Membrane</keyword>
<comment type="subcellular location">
    <subcellularLocation>
        <location evidence="2 18">Mitochondrion inner membrane</location>
        <topology evidence="2 18">Multi-pass membrane protein</topology>
    </subcellularLocation>
</comment>
<reference evidence="20" key="1">
    <citation type="submission" date="2021-12" db="EMBL/GenBank/DDBJ databases">
        <title>Seventy-eight entire mitochondrial genomes and nuclear rRNA genes provide insight into the phylogeny of the hard ticks, particularly the Haemaphysalis species, Am. (Africaniella) transversale and Robertsicus elaphense.</title>
        <authorList>
            <person name="Kelava S."/>
            <person name="Mans B.J."/>
            <person name="Apanaskevich D.A."/>
            <person name="Shao R."/>
            <person name="Barker D."/>
            <person name="Nakao R."/>
            <person name="Barker S.C."/>
            <person name="Okamoto K."/>
            <person name="Tamada K."/>
            <person name="Ito T."/>
            <person name="Honda T."/>
            <person name="Sato F."/>
            <person name="Torikai H."/>
            <person name="Kawabata H."/>
        </authorList>
    </citation>
    <scope>NUCLEOTIDE SEQUENCE</scope>
</reference>
<evidence type="ECO:0000256" key="5">
    <source>
        <dbReference type="ARBA" id="ARBA00021008"/>
    </source>
</evidence>
<feature type="transmembrane region" description="Helical" evidence="18">
    <location>
        <begin position="53"/>
        <end position="73"/>
    </location>
</feature>
<dbReference type="InterPro" id="IPR001750">
    <property type="entry name" value="ND/Mrp_TM"/>
</dbReference>
<dbReference type="Pfam" id="PF00361">
    <property type="entry name" value="Proton_antipo_M"/>
    <property type="match status" value="1"/>
</dbReference>
<keyword evidence="7 18" id="KW-0679">Respiratory chain</keyword>
<organism evidence="20">
    <name type="scientific">Amblyomma nuttalli</name>
    <dbReference type="NCBI Taxonomy" id="2749712"/>
    <lineage>
        <taxon>Eukaryota</taxon>
        <taxon>Metazoa</taxon>
        <taxon>Ecdysozoa</taxon>
        <taxon>Arthropoda</taxon>
        <taxon>Chelicerata</taxon>
        <taxon>Arachnida</taxon>
        <taxon>Acari</taxon>
        <taxon>Parasitiformes</taxon>
        <taxon>Ixodida</taxon>
        <taxon>Ixodoidea</taxon>
        <taxon>Ixodidae</taxon>
        <taxon>Amblyomminae</taxon>
        <taxon>Amblyomma</taxon>
    </lineage>
</organism>
<feature type="transmembrane region" description="Helical" evidence="18">
    <location>
        <begin position="138"/>
        <end position="155"/>
    </location>
</feature>
<keyword evidence="10 18" id="KW-1278">Translocase</keyword>
<keyword evidence="12 18" id="KW-1133">Transmembrane helix</keyword>
<dbReference type="GO" id="GO:0008137">
    <property type="term" value="F:NADH dehydrogenase (ubiquinone) activity"/>
    <property type="evidence" value="ECO:0007669"/>
    <property type="project" value="UniProtKB-EC"/>
</dbReference>
<evidence type="ECO:0000256" key="11">
    <source>
        <dbReference type="ARBA" id="ARBA00022982"/>
    </source>
</evidence>
<evidence type="ECO:0000256" key="17">
    <source>
        <dbReference type="ARBA" id="ARBA00049551"/>
    </source>
</evidence>
<keyword evidence="14 18" id="KW-0830">Ubiquinone</keyword>
<evidence type="ECO:0000256" key="12">
    <source>
        <dbReference type="ARBA" id="ARBA00022989"/>
    </source>
</evidence>
<evidence type="ECO:0000256" key="9">
    <source>
        <dbReference type="ARBA" id="ARBA00022792"/>
    </source>
</evidence>
<keyword evidence="9 18" id="KW-0999">Mitochondrion inner membrane</keyword>
<evidence type="ECO:0000256" key="6">
    <source>
        <dbReference type="ARBA" id="ARBA00022448"/>
    </source>
</evidence>
<keyword evidence="11 18" id="KW-0249">Electron transport</keyword>
<feature type="transmembrane region" description="Helical" evidence="18">
    <location>
        <begin position="224"/>
        <end position="251"/>
    </location>
</feature>
<evidence type="ECO:0000256" key="3">
    <source>
        <dbReference type="ARBA" id="ARBA00007012"/>
    </source>
</evidence>
<feature type="transmembrane region" description="Helical" evidence="18">
    <location>
        <begin position="20"/>
        <end position="41"/>
    </location>
</feature>
<evidence type="ECO:0000256" key="8">
    <source>
        <dbReference type="ARBA" id="ARBA00022692"/>
    </source>
</evidence>
<comment type="function">
    <text evidence="1">Core subunit of the mitochondrial membrane respiratory chain NADH dehydrogenase (Complex I) that is believed to belong to the minimal assembly required for catalysis. Complex I functions in the transfer of electrons from NADH to the respiratory chain. The immediate electron acceptor for the enzyme is believed to be ubiquinone.</text>
</comment>
<comment type="catalytic activity">
    <reaction evidence="17 18">
        <text>a ubiquinone + NADH + 5 H(+)(in) = a ubiquinol + NAD(+) + 4 H(+)(out)</text>
        <dbReference type="Rhea" id="RHEA:29091"/>
        <dbReference type="Rhea" id="RHEA-COMP:9565"/>
        <dbReference type="Rhea" id="RHEA-COMP:9566"/>
        <dbReference type="ChEBI" id="CHEBI:15378"/>
        <dbReference type="ChEBI" id="CHEBI:16389"/>
        <dbReference type="ChEBI" id="CHEBI:17976"/>
        <dbReference type="ChEBI" id="CHEBI:57540"/>
        <dbReference type="ChEBI" id="CHEBI:57945"/>
        <dbReference type="EC" id="7.1.1.2"/>
    </reaction>
</comment>
<feature type="domain" description="NADH:quinone oxidoreductase/Mrp antiporter transmembrane" evidence="19">
    <location>
        <begin position="20"/>
        <end position="266"/>
    </location>
</feature>
<accession>A0A977TPV6</accession>
<dbReference type="GO" id="GO:0006120">
    <property type="term" value="P:mitochondrial electron transport, NADH to ubiquinone"/>
    <property type="evidence" value="ECO:0007669"/>
    <property type="project" value="InterPro"/>
</dbReference>
<evidence type="ECO:0000259" key="19">
    <source>
        <dbReference type="Pfam" id="PF00361"/>
    </source>
</evidence>
<dbReference type="PANTHER" id="PTHR46552">
    <property type="entry name" value="NADH-UBIQUINONE OXIDOREDUCTASE CHAIN 2"/>
    <property type="match status" value="1"/>
</dbReference>
<evidence type="ECO:0000256" key="2">
    <source>
        <dbReference type="ARBA" id="ARBA00004448"/>
    </source>
</evidence>
<evidence type="ECO:0000256" key="1">
    <source>
        <dbReference type="ARBA" id="ARBA00003257"/>
    </source>
</evidence>
<keyword evidence="15 18" id="KW-0496">Mitochondrion</keyword>
<comment type="similarity">
    <text evidence="3 18">Belongs to the complex I subunit 2 family.</text>
</comment>
<evidence type="ECO:0000256" key="14">
    <source>
        <dbReference type="ARBA" id="ARBA00023075"/>
    </source>
</evidence>
<evidence type="ECO:0000313" key="20">
    <source>
        <dbReference type="EMBL" id="UXX50172.1"/>
    </source>
</evidence>
<evidence type="ECO:0000256" key="15">
    <source>
        <dbReference type="ARBA" id="ARBA00023128"/>
    </source>
</evidence>
<feature type="transmembrane region" description="Helical" evidence="18">
    <location>
        <begin position="79"/>
        <end position="102"/>
    </location>
</feature>
<sequence>MFKNIMKWMLIMTIMITFSSNSWFIFWLMMELNLLMFIPILNFKKKINANCMITYFVIQSFSSALFLISMLNFNIFNEIFFEFLIMISMMIKLAMIPFHFWLTNLSEMIDFDSLFLILSIQKLIPLFIMTFINLKIMVIFAMMSAIFGSLFVFNLKMTKKILIFSSISHQGWMITLILFKSNFWLIYMLIYSFLIMKISFFLKKGKYQIFSDFYKIKKPLNEKILFCSLMLSLGGMPPFLGFIMKLISIIILKSSPLIIILIISSMLNIFIYLRMMNSFLFLNSTILKNFFFNNYLYKHLFININMLISIFIINNLM</sequence>
<dbReference type="EMBL" id="OL741736">
    <property type="protein sequence ID" value="UXX50172.1"/>
    <property type="molecule type" value="Genomic_DNA"/>
</dbReference>